<dbReference type="GO" id="GO:0003700">
    <property type="term" value="F:DNA-binding transcription factor activity"/>
    <property type="evidence" value="ECO:0007669"/>
    <property type="project" value="InterPro"/>
</dbReference>
<gene>
    <name evidence="4" type="ORF">PCANC_26960</name>
</gene>
<dbReference type="InterPro" id="IPR004827">
    <property type="entry name" value="bZIP"/>
</dbReference>
<feature type="compositionally biased region" description="Polar residues" evidence="1">
    <location>
        <begin position="585"/>
        <end position="595"/>
    </location>
</feature>
<dbReference type="SUPFAM" id="SSF57959">
    <property type="entry name" value="Leucine zipper domain"/>
    <property type="match status" value="1"/>
</dbReference>
<dbReference type="EMBL" id="PGCJ01001367">
    <property type="protein sequence ID" value="PLW05969.1"/>
    <property type="molecule type" value="Genomic_DNA"/>
</dbReference>
<sequence length="676" mass="73938">MFYTELPTEQALLLLLVLLMISSGYCSQMLRPMDLFVVAEHVVNQSPLQVQATHDLPGFLAVESKTTFRVHSPSANSTRSPDSQCALGQIELPCQSNPESYRIDSEMAFLFLSCVNSSRSCGRLTSQLPWGRRTSLPLRSIGARSKAPDYQVLRGILLAYFNTLNSALLLPPPKSIDLNSNAWNLLQSIPAFFISIYFTLINKLRAFDWAIIQVESARDDPVLYALAHLSGVAKPKIEMGEYYLPTSGINTSHHRTQLPFPISPSSYRPSLPYSEDISGMHQNQLRPTSSSSIESYRKSEDGRELLYAQRSAYPFEYGYANSAYPTRPYTSTTSSENEIQSFHEAANRRTPDIKNKLGFNGVQEFGALTSINSQPTSNSCSPADQSLIRQEEYAGDLIKADVEKCELSESEHSPKSKPATGKKASSIKVSEKRRQQNRAAQRAMRERRKRAAQHQEIHMSAIVTENIMLREKVTYLSNILLRHAINPGGHPSWTPLPPQDNRPPMLPSLHNGNPSAPPALVADANCSSITPNLAAGHSNFSPGSLACSSAFPSAHGPVLNYYPSGPFELDYTRHGNDATGIRNLSGPSSTSNLSRPGTAEDLTVGSHVAAFGRWQNPTSNEGISFQNESSIAATMGHFGLVGSVATDSCSINTASTIPSPTQTDHGQLVEAIPANL</sequence>
<accession>A0A2N5RY92</accession>
<feature type="compositionally biased region" description="Basic and acidic residues" evidence="1">
    <location>
        <begin position="404"/>
        <end position="414"/>
    </location>
</feature>
<dbReference type="CDD" id="cd14688">
    <property type="entry name" value="bZIP_YAP"/>
    <property type="match status" value="1"/>
</dbReference>
<evidence type="ECO:0000259" key="3">
    <source>
        <dbReference type="PROSITE" id="PS00036"/>
    </source>
</evidence>
<protein>
    <recommendedName>
        <fullName evidence="3">BZIP domain-containing protein</fullName>
    </recommendedName>
</protein>
<name>A0A2N5RY92_9BASI</name>
<feature type="region of interest" description="Disordered" evidence="1">
    <location>
        <begin position="580"/>
        <end position="599"/>
    </location>
</feature>
<feature type="signal peptide" evidence="2">
    <location>
        <begin position="1"/>
        <end position="26"/>
    </location>
</feature>
<organism evidence="4 5">
    <name type="scientific">Puccinia coronata f. sp. avenae</name>
    <dbReference type="NCBI Taxonomy" id="200324"/>
    <lineage>
        <taxon>Eukaryota</taxon>
        <taxon>Fungi</taxon>
        <taxon>Dikarya</taxon>
        <taxon>Basidiomycota</taxon>
        <taxon>Pucciniomycotina</taxon>
        <taxon>Pucciniomycetes</taxon>
        <taxon>Pucciniales</taxon>
        <taxon>Pucciniaceae</taxon>
        <taxon>Puccinia</taxon>
    </lineage>
</organism>
<dbReference type="PROSITE" id="PS00036">
    <property type="entry name" value="BZIP_BASIC"/>
    <property type="match status" value="1"/>
</dbReference>
<keyword evidence="5" id="KW-1185">Reference proteome</keyword>
<evidence type="ECO:0000256" key="1">
    <source>
        <dbReference type="SAM" id="MobiDB-lite"/>
    </source>
</evidence>
<feature type="chain" id="PRO_5014762746" description="BZIP domain-containing protein" evidence="2">
    <location>
        <begin position="27"/>
        <end position="676"/>
    </location>
</feature>
<dbReference type="AlphaFoldDB" id="A0A2N5RY92"/>
<reference evidence="4 5" key="1">
    <citation type="submission" date="2017-11" db="EMBL/GenBank/DDBJ databases">
        <title>De novo assembly and phasing of dikaryotic genomes from two isolates of Puccinia coronata f. sp. avenae, the causal agent of oat crown rust.</title>
        <authorList>
            <person name="Miller M.E."/>
            <person name="Zhang Y."/>
            <person name="Omidvar V."/>
            <person name="Sperschneider J."/>
            <person name="Schwessinger B."/>
            <person name="Raley C."/>
            <person name="Palmer J.M."/>
            <person name="Garnica D."/>
            <person name="Upadhyaya N."/>
            <person name="Rathjen J."/>
            <person name="Taylor J.M."/>
            <person name="Park R.F."/>
            <person name="Dodds P.N."/>
            <person name="Hirsch C.D."/>
            <person name="Kianian S.F."/>
            <person name="Figueroa M."/>
        </authorList>
    </citation>
    <scope>NUCLEOTIDE SEQUENCE [LARGE SCALE GENOMIC DNA]</scope>
    <source>
        <strain evidence="4">12NC29</strain>
    </source>
</reference>
<dbReference type="Gene3D" id="1.20.5.170">
    <property type="match status" value="1"/>
</dbReference>
<evidence type="ECO:0000313" key="5">
    <source>
        <dbReference type="Proteomes" id="UP000235388"/>
    </source>
</evidence>
<keyword evidence="2" id="KW-0732">Signal</keyword>
<comment type="caution">
    <text evidence="4">The sequence shown here is derived from an EMBL/GenBank/DDBJ whole genome shotgun (WGS) entry which is preliminary data.</text>
</comment>
<feature type="domain" description="BZIP" evidence="3">
    <location>
        <begin position="432"/>
        <end position="447"/>
    </location>
</feature>
<dbReference type="InterPro" id="IPR046347">
    <property type="entry name" value="bZIP_sf"/>
</dbReference>
<dbReference type="OrthoDB" id="2500677at2759"/>
<dbReference type="Proteomes" id="UP000235388">
    <property type="component" value="Unassembled WGS sequence"/>
</dbReference>
<proteinExistence type="predicted"/>
<feature type="region of interest" description="Disordered" evidence="1">
    <location>
        <begin position="404"/>
        <end position="453"/>
    </location>
</feature>
<evidence type="ECO:0000256" key="2">
    <source>
        <dbReference type="SAM" id="SignalP"/>
    </source>
</evidence>
<evidence type="ECO:0000313" key="4">
    <source>
        <dbReference type="EMBL" id="PLW05969.1"/>
    </source>
</evidence>